<keyword evidence="1" id="KW-0812">Transmembrane</keyword>
<name>A0A381YSS3_9ZZZZ</name>
<proteinExistence type="predicted"/>
<dbReference type="InterPro" id="IPR008979">
    <property type="entry name" value="Galactose-bd-like_sf"/>
</dbReference>
<evidence type="ECO:0000259" key="2">
    <source>
        <dbReference type="PROSITE" id="PS50022"/>
    </source>
</evidence>
<sequence>MRKLFSLLTQVTTRWLSAELPLAREMTLIVSSFSILALAATYPLMLDLGGVLPNDLGDPVLNTWILAWDADRLLHGLNGLWTAPMYFPYEATLAYSENLLGIAIFTAPLQWLTGNPVLVYNVAFLASFVLAGTGMYLLATSITGSRAAGLLAGIAFAFLPYRADKIPHLQVLMYGWMPVALWGFHRYFSTGHRLALTVFAVAFLLQGLSNGYFFYFFSAAVIVIGFVELLTRVWTRPRMIVELAATAVLMLVSLIPVATAYLNVGANQALSRSRSENIMFSADALAYFHASPNLVLWRDILPQGAPEASLFPGFALLTMALIGLLGSFTKWRDGRNPYAMARLGVSYFLIVLIGFVLSLGPEPTYAGTLLTESGPYDWLYNIVPGLDGLRVPARAAILVFLGLTVLAAIGVERLRTLCSPRLAGVGCFMLAAIFIAEGSYQAKLIPFPQTPIPSEQAAYDWLEQQPPGGAIILPIRPRDPIVNTLRYVYSTLQHRQPLVNGYSGYGTSLIRSIETHERDVSAYGDLLRGLRALQVRYLVLHEHRYEDQAWMQQTDGPLISAAIRAQAHQLVAHHRFGTSDVFELAPSTESIDTLTDDLIPINLSELPQTIGHRAQSLEAMWDGDYETRWSSDAPQAGHEWIEWTFNKPTNIGHVRFSIAKSVNDYPRNLLIEGSLDGETYKTLYEDRGLPKFLLGLVEDPEHIPIDIALPQNESLKLRLSQRGVSSTWYWSIHEMGLWAR</sequence>
<dbReference type="AlphaFoldDB" id="A0A381YSS3"/>
<dbReference type="EMBL" id="UINC01018977">
    <property type="protein sequence ID" value="SVA80088.1"/>
    <property type="molecule type" value="Genomic_DNA"/>
</dbReference>
<accession>A0A381YSS3</accession>
<feature type="transmembrane region" description="Helical" evidence="1">
    <location>
        <begin position="340"/>
        <end position="360"/>
    </location>
</feature>
<feature type="transmembrane region" description="Helical" evidence="1">
    <location>
        <begin position="309"/>
        <end position="328"/>
    </location>
</feature>
<dbReference type="Gene3D" id="2.60.120.260">
    <property type="entry name" value="Galactose-binding domain-like"/>
    <property type="match status" value="1"/>
</dbReference>
<feature type="transmembrane region" description="Helical" evidence="1">
    <location>
        <begin position="28"/>
        <end position="46"/>
    </location>
</feature>
<feature type="transmembrane region" description="Helical" evidence="1">
    <location>
        <begin position="118"/>
        <end position="139"/>
    </location>
</feature>
<dbReference type="PROSITE" id="PS50022">
    <property type="entry name" value="FA58C_3"/>
    <property type="match status" value="1"/>
</dbReference>
<organism evidence="3">
    <name type="scientific">marine metagenome</name>
    <dbReference type="NCBI Taxonomy" id="408172"/>
    <lineage>
        <taxon>unclassified sequences</taxon>
        <taxon>metagenomes</taxon>
        <taxon>ecological metagenomes</taxon>
    </lineage>
</organism>
<keyword evidence="1" id="KW-1133">Transmembrane helix</keyword>
<gene>
    <name evidence="3" type="ORF">METZ01_LOCUS132942</name>
</gene>
<keyword evidence="1" id="KW-0472">Membrane</keyword>
<feature type="domain" description="F5/8 type C" evidence="2">
    <location>
        <begin position="587"/>
        <end position="740"/>
    </location>
</feature>
<reference evidence="3" key="1">
    <citation type="submission" date="2018-05" db="EMBL/GenBank/DDBJ databases">
        <authorList>
            <person name="Lanie J.A."/>
            <person name="Ng W.-L."/>
            <person name="Kazmierczak K.M."/>
            <person name="Andrzejewski T.M."/>
            <person name="Davidsen T.M."/>
            <person name="Wayne K.J."/>
            <person name="Tettelin H."/>
            <person name="Glass J.I."/>
            <person name="Rusch D."/>
            <person name="Podicherti R."/>
            <person name="Tsui H.-C.T."/>
            <person name="Winkler M.E."/>
        </authorList>
    </citation>
    <scope>NUCLEOTIDE SEQUENCE</scope>
</reference>
<feature type="transmembrane region" description="Helical" evidence="1">
    <location>
        <begin position="212"/>
        <end position="231"/>
    </location>
</feature>
<feature type="transmembrane region" description="Helical" evidence="1">
    <location>
        <begin position="391"/>
        <end position="410"/>
    </location>
</feature>
<evidence type="ECO:0000256" key="1">
    <source>
        <dbReference type="SAM" id="Phobius"/>
    </source>
</evidence>
<feature type="transmembrane region" description="Helical" evidence="1">
    <location>
        <begin position="146"/>
        <end position="163"/>
    </location>
</feature>
<feature type="transmembrane region" description="Helical" evidence="1">
    <location>
        <begin position="243"/>
        <end position="266"/>
    </location>
</feature>
<dbReference type="InterPro" id="IPR046278">
    <property type="entry name" value="DUF6311"/>
</dbReference>
<dbReference type="Pfam" id="PF00754">
    <property type="entry name" value="F5_F8_type_C"/>
    <property type="match status" value="1"/>
</dbReference>
<dbReference type="SUPFAM" id="SSF49785">
    <property type="entry name" value="Galactose-binding domain-like"/>
    <property type="match status" value="1"/>
</dbReference>
<protein>
    <recommendedName>
        <fullName evidence="2">F5/8 type C domain-containing protein</fullName>
    </recommendedName>
</protein>
<feature type="transmembrane region" description="Helical" evidence="1">
    <location>
        <begin position="93"/>
        <end position="112"/>
    </location>
</feature>
<dbReference type="Pfam" id="PF19830">
    <property type="entry name" value="DUF6311"/>
    <property type="match status" value="1"/>
</dbReference>
<dbReference type="InterPro" id="IPR000421">
    <property type="entry name" value="FA58C"/>
</dbReference>
<feature type="transmembrane region" description="Helical" evidence="1">
    <location>
        <begin position="422"/>
        <end position="440"/>
    </location>
</feature>
<evidence type="ECO:0000313" key="3">
    <source>
        <dbReference type="EMBL" id="SVA80088.1"/>
    </source>
</evidence>